<evidence type="ECO:0000313" key="1">
    <source>
        <dbReference type="EMBL" id="RGR38970.1"/>
    </source>
</evidence>
<gene>
    <name evidence="1" type="ORF">DWY53_11360</name>
</gene>
<dbReference type="OMA" id="MEPINHI"/>
<dbReference type="GeneID" id="5303808"/>
<dbReference type="RefSeq" id="WP_011965776.1">
    <property type="nucleotide sequence ID" value="NZ_CBCRWF010000003.1"/>
</dbReference>
<dbReference type="EMBL" id="QRUD01000029">
    <property type="protein sequence ID" value="RGR38970.1"/>
    <property type="molecule type" value="Genomic_DNA"/>
</dbReference>
<organism evidence="1 2">
    <name type="scientific">Phocaeicola vulgatus</name>
    <name type="common">Bacteroides vulgatus</name>
    <dbReference type="NCBI Taxonomy" id="821"/>
    <lineage>
        <taxon>Bacteria</taxon>
        <taxon>Pseudomonadati</taxon>
        <taxon>Bacteroidota</taxon>
        <taxon>Bacteroidia</taxon>
        <taxon>Bacteroidales</taxon>
        <taxon>Bacteroidaceae</taxon>
        <taxon>Phocaeicola</taxon>
    </lineage>
</organism>
<protein>
    <submittedName>
        <fullName evidence="1">Uncharacterized protein</fullName>
    </submittedName>
</protein>
<name>A0A395UMH1_PHOVU</name>
<comment type="caution">
    <text evidence="1">The sequence shown here is derived from an EMBL/GenBank/DDBJ whole genome shotgun (WGS) entry which is preliminary data.</text>
</comment>
<accession>A0A395UMH1</accession>
<sequence>MGLSIYALKLGDKISREEYDNTGNGWYVYQAHGMEPINHIPTVEEGCYKADVLYSDCDIFYSEYSIFRDIISHVVLKHDVKYVWNNVNNFIGKPFIEFLQTSDCEGAIDYTVAEKILHDFEKYESVIKPELNEYLCRFFDHYVCVLKKTVENKGIVYYS</sequence>
<dbReference type="AlphaFoldDB" id="A0A395UMH1"/>
<dbReference type="Proteomes" id="UP000266497">
    <property type="component" value="Unassembled WGS sequence"/>
</dbReference>
<proteinExistence type="predicted"/>
<reference evidence="1 2" key="1">
    <citation type="submission" date="2018-08" db="EMBL/GenBank/DDBJ databases">
        <title>A genome reference for cultivated species of the human gut microbiota.</title>
        <authorList>
            <person name="Zou Y."/>
            <person name="Xue W."/>
            <person name="Luo G."/>
        </authorList>
    </citation>
    <scope>NUCLEOTIDE SEQUENCE [LARGE SCALE GENOMIC DNA]</scope>
    <source>
        <strain evidence="1 2">AF25-30LB</strain>
    </source>
</reference>
<evidence type="ECO:0000313" key="2">
    <source>
        <dbReference type="Proteomes" id="UP000266497"/>
    </source>
</evidence>